<keyword evidence="2" id="KW-1185">Reference proteome</keyword>
<comment type="caution">
    <text evidence="1">The sequence shown here is derived from an EMBL/GenBank/DDBJ whole genome shotgun (WGS) entry which is preliminary data.</text>
</comment>
<dbReference type="EMBL" id="MU251820">
    <property type="protein sequence ID" value="KAG9229064.1"/>
    <property type="molecule type" value="Genomic_DNA"/>
</dbReference>
<dbReference type="Proteomes" id="UP000824998">
    <property type="component" value="Unassembled WGS sequence"/>
</dbReference>
<proteinExistence type="predicted"/>
<dbReference type="OrthoDB" id="5229455at2759"/>
<protein>
    <submittedName>
        <fullName evidence="1">Uncharacterized protein</fullName>
    </submittedName>
</protein>
<evidence type="ECO:0000313" key="1">
    <source>
        <dbReference type="EMBL" id="KAG9229064.1"/>
    </source>
</evidence>
<evidence type="ECO:0000313" key="2">
    <source>
        <dbReference type="Proteomes" id="UP000824998"/>
    </source>
</evidence>
<name>A0A9P8C0D0_9HELO</name>
<organism evidence="1 2">
    <name type="scientific">Amylocarpus encephaloides</name>
    <dbReference type="NCBI Taxonomy" id="45428"/>
    <lineage>
        <taxon>Eukaryota</taxon>
        <taxon>Fungi</taxon>
        <taxon>Dikarya</taxon>
        <taxon>Ascomycota</taxon>
        <taxon>Pezizomycotina</taxon>
        <taxon>Leotiomycetes</taxon>
        <taxon>Helotiales</taxon>
        <taxon>Helotiales incertae sedis</taxon>
        <taxon>Amylocarpus</taxon>
    </lineage>
</organism>
<reference evidence="1" key="1">
    <citation type="journal article" date="2021" name="IMA Fungus">
        <title>Genomic characterization of three marine fungi, including Emericellopsis atlantica sp. nov. with signatures of a generalist lifestyle and marine biomass degradation.</title>
        <authorList>
            <person name="Hagestad O.C."/>
            <person name="Hou L."/>
            <person name="Andersen J.H."/>
            <person name="Hansen E.H."/>
            <person name="Altermark B."/>
            <person name="Li C."/>
            <person name="Kuhnert E."/>
            <person name="Cox R.J."/>
            <person name="Crous P.W."/>
            <person name="Spatafora J.W."/>
            <person name="Lail K."/>
            <person name="Amirebrahimi M."/>
            <person name="Lipzen A."/>
            <person name="Pangilinan J."/>
            <person name="Andreopoulos W."/>
            <person name="Hayes R.D."/>
            <person name="Ng V."/>
            <person name="Grigoriev I.V."/>
            <person name="Jackson S.A."/>
            <person name="Sutton T.D.S."/>
            <person name="Dobson A.D.W."/>
            <person name="Rama T."/>
        </authorList>
    </citation>
    <scope>NUCLEOTIDE SEQUENCE</scope>
    <source>
        <strain evidence="1">TRa018bII</strain>
    </source>
</reference>
<gene>
    <name evidence="1" type="ORF">BJ875DRAFT_211741</name>
</gene>
<sequence length="300" mass="33597">MLALSASDLADLEPNPVISKELSCKAMGHRVSAISALNNAISEGLRNYEEANAMLATCFSLLFQSVMIEDGLAEYMSFIRGTVTVGIQMGINKYPVLFKTLFEGNGEAAVDPAMLAAPLISPTLVRGALGSLERICPLCKHPVELEIYGMLLATARALITSSRDAWMCLKKIYGLFSYLMPQASFTYYIDPRNRVCQILQAHFVALQLIMTPVTRNEKVVSDQKKNLRVNDGTTAKWFRPLHKDVPVEWSRYYEWTMWVERECSEGRVYNGIVKVEDEDEASFCENGWPQSRSVEVDDAS</sequence>
<dbReference type="AlphaFoldDB" id="A0A9P8C0D0"/>
<accession>A0A9P8C0D0</accession>